<keyword evidence="4" id="KW-1185">Reference proteome</keyword>
<dbReference type="Gene3D" id="3.10.450.50">
    <property type="match status" value="1"/>
</dbReference>
<evidence type="ECO:0000313" key="4">
    <source>
        <dbReference type="Proteomes" id="UP000462055"/>
    </source>
</evidence>
<dbReference type="InterPro" id="IPR032710">
    <property type="entry name" value="NTF2-like_dom_sf"/>
</dbReference>
<dbReference type="AlphaFoldDB" id="A0A6I4MJA4"/>
<protein>
    <recommendedName>
        <fullName evidence="2">SnoaL-like domain-containing protein</fullName>
    </recommendedName>
</protein>
<feature type="domain" description="SnoaL-like" evidence="2">
    <location>
        <begin position="37"/>
        <end position="83"/>
    </location>
</feature>
<dbReference type="EMBL" id="WBMS02000025">
    <property type="protein sequence ID" value="MWA04234.1"/>
    <property type="molecule type" value="Genomic_DNA"/>
</dbReference>
<evidence type="ECO:0000259" key="2">
    <source>
        <dbReference type="Pfam" id="PF12680"/>
    </source>
</evidence>
<comment type="caution">
    <text evidence="3">The sequence shown here is derived from an EMBL/GenBank/DDBJ whole genome shotgun (WGS) entry which is preliminary data.</text>
</comment>
<feature type="region of interest" description="Disordered" evidence="1">
    <location>
        <begin position="1"/>
        <end position="20"/>
    </location>
</feature>
<reference evidence="3" key="1">
    <citation type="submission" date="2019-12" db="EMBL/GenBank/DDBJ databases">
        <title>Actinomadura physcomitrii sp. nov., a novel actinomycete isolated from moss [Physcomitrium sphaericum (Ludw) Fuernr].</title>
        <authorList>
            <person name="Zhuang X."/>
        </authorList>
    </citation>
    <scope>NUCLEOTIDE SEQUENCE [LARGE SCALE GENOMIC DNA]</scope>
    <source>
        <strain evidence="3">LD22</strain>
    </source>
</reference>
<dbReference type="InterPro" id="IPR037401">
    <property type="entry name" value="SnoaL-like"/>
</dbReference>
<evidence type="ECO:0000313" key="3">
    <source>
        <dbReference type="EMBL" id="MWA04234.1"/>
    </source>
</evidence>
<name>A0A6I4MJA4_9ACTN</name>
<dbReference type="Proteomes" id="UP000462055">
    <property type="component" value="Unassembled WGS sequence"/>
</dbReference>
<accession>A0A6I4MJA4</accession>
<dbReference type="SUPFAM" id="SSF54427">
    <property type="entry name" value="NTF2-like"/>
    <property type="match status" value="1"/>
</dbReference>
<proteinExistence type="predicted"/>
<evidence type="ECO:0000256" key="1">
    <source>
        <dbReference type="SAM" id="MobiDB-lite"/>
    </source>
</evidence>
<sequence length="100" mass="10825">MSTTRSGSASARWSSARRWRPRATPISTALMTAARRSASALHRTTDPEVVIMELTSVGRVVATGEPFEVPCVQVFRIRDGRIVLFRDYVGAGALPAPDPA</sequence>
<organism evidence="3 4">
    <name type="scientific">Actinomadura physcomitrii</name>
    <dbReference type="NCBI Taxonomy" id="2650748"/>
    <lineage>
        <taxon>Bacteria</taxon>
        <taxon>Bacillati</taxon>
        <taxon>Actinomycetota</taxon>
        <taxon>Actinomycetes</taxon>
        <taxon>Streptosporangiales</taxon>
        <taxon>Thermomonosporaceae</taxon>
        <taxon>Actinomadura</taxon>
    </lineage>
</organism>
<feature type="compositionally biased region" description="Low complexity" evidence="1">
    <location>
        <begin position="1"/>
        <end position="14"/>
    </location>
</feature>
<gene>
    <name evidence="3" type="ORF">F8568_028430</name>
</gene>
<dbReference type="Pfam" id="PF12680">
    <property type="entry name" value="SnoaL_2"/>
    <property type="match status" value="1"/>
</dbReference>